<dbReference type="GO" id="GO:0034015">
    <property type="term" value="F:L-ribulose-5-phosphate 3-epimerase activity"/>
    <property type="evidence" value="ECO:0007669"/>
    <property type="project" value="UniProtKB-EC"/>
</dbReference>
<dbReference type="SUPFAM" id="SSF51658">
    <property type="entry name" value="Xylose isomerase-like"/>
    <property type="match status" value="1"/>
</dbReference>
<sequence length="277" mass="31047">MLLGYNTNGFAHHRFEDTLAILADLGYGAVGITLDVHCLDPFQRETMNQLGAIRKRLESLGLRSVIETGARFLLDPRRKHQPTLLSPSDEERAVRRDFLCQCIDVAEALGSDGVSFWSGTPVDDAEEETLGDRIRSSLEVLLERAAKQNIPLALEPEPGMWIDTTAKGQRWIAALDHPMLGLTIDIGHLHCLGEGDVPGLLEGIKDRLWNVHLEDMKEGVHDHLMFGEGEIDFPPIIEWLEANYDRGVYVELSRHAHNAVEIARQSKEFISRLLKSS</sequence>
<keyword evidence="2" id="KW-0413">Isomerase</keyword>
<dbReference type="Proteomes" id="UP000317093">
    <property type="component" value="Chromosome"/>
</dbReference>
<dbReference type="PANTHER" id="PTHR12110:SF52">
    <property type="entry name" value="XYLOSE ISOMERASE"/>
    <property type="match status" value="1"/>
</dbReference>
<dbReference type="Gene3D" id="3.20.20.150">
    <property type="entry name" value="Divalent-metal-dependent TIM barrel enzymes"/>
    <property type="match status" value="1"/>
</dbReference>
<dbReference type="EMBL" id="CP036279">
    <property type="protein sequence ID" value="QDU59720.1"/>
    <property type="molecule type" value="Genomic_DNA"/>
</dbReference>
<dbReference type="AlphaFoldDB" id="A0A518AYF4"/>
<reference evidence="2 3" key="1">
    <citation type="submission" date="2019-02" db="EMBL/GenBank/DDBJ databases">
        <title>Deep-cultivation of Planctomycetes and their phenomic and genomic characterization uncovers novel biology.</title>
        <authorList>
            <person name="Wiegand S."/>
            <person name="Jogler M."/>
            <person name="Boedeker C."/>
            <person name="Pinto D."/>
            <person name="Vollmers J."/>
            <person name="Rivas-Marin E."/>
            <person name="Kohn T."/>
            <person name="Peeters S.H."/>
            <person name="Heuer A."/>
            <person name="Rast P."/>
            <person name="Oberbeckmann S."/>
            <person name="Bunk B."/>
            <person name="Jeske O."/>
            <person name="Meyerdierks A."/>
            <person name="Storesund J.E."/>
            <person name="Kallscheuer N."/>
            <person name="Luecker S."/>
            <person name="Lage O.M."/>
            <person name="Pohl T."/>
            <person name="Merkel B.J."/>
            <person name="Hornburger P."/>
            <person name="Mueller R.-W."/>
            <person name="Bruemmer F."/>
            <person name="Labrenz M."/>
            <person name="Spormann A.M."/>
            <person name="Op den Camp H."/>
            <person name="Overmann J."/>
            <person name="Amann R."/>
            <person name="Jetten M.S.M."/>
            <person name="Mascher T."/>
            <person name="Medema M.H."/>
            <person name="Devos D.P."/>
            <person name="Kaster A.-K."/>
            <person name="Ovreas L."/>
            <person name="Rohde M."/>
            <person name="Galperin M.Y."/>
            <person name="Jogler C."/>
        </authorList>
    </citation>
    <scope>NUCLEOTIDE SEQUENCE [LARGE SCALE GENOMIC DNA]</scope>
    <source>
        <strain evidence="2 3">Pan216</strain>
    </source>
</reference>
<protein>
    <submittedName>
        <fullName evidence="2">L-ribulose-5-phosphate 3-epimerase UlaE</fullName>
        <ecNumber evidence="2">5.1.3.22</ecNumber>
    </submittedName>
</protein>
<dbReference type="EC" id="5.1.3.22" evidence="2"/>
<dbReference type="InterPro" id="IPR036237">
    <property type="entry name" value="Xyl_isomerase-like_sf"/>
</dbReference>
<dbReference type="PANTHER" id="PTHR12110">
    <property type="entry name" value="HYDROXYPYRUVATE ISOMERASE"/>
    <property type="match status" value="1"/>
</dbReference>
<proteinExistence type="predicted"/>
<evidence type="ECO:0000313" key="2">
    <source>
        <dbReference type="EMBL" id="QDU59720.1"/>
    </source>
</evidence>
<dbReference type="RefSeq" id="WP_145254430.1">
    <property type="nucleotide sequence ID" value="NZ_CP036279.1"/>
</dbReference>
<accession>A0A518AYF4</accession>
<dbReference type="InterPro" id="IPR013022">
    <property type="entry name" value="Xyl_isomerase-like_TIM-brl"/>
</dbReference>
<organism evidence="2 3">
    <name type="scientific">Kolteria novifilia</name>
    <dbReference type="NCBI Taxonomy" id="2527975"/>
    <lineage>
        <taxon>Bacteria</taxon>
        <taxon>Pseudomonadati</taxon>
        <taxon>Planctomycetota</taxon>
        <taxon>Planctomycetia</taxon>
        <taxon>Kolteriales</taxon>
        <taxon>Kolteriaceae</taxon>
        <taxon>Kolteria</taxon>
    </lineage>
</organism>
<feature type="domain" description="Xylose isomerase-like TIM barrel" evidence="1">
    <location>
        <begin position="20"/>
        <end position="271"/>
    </location>
</feature>
<dbReference type="KEGG" id="knv:Pan216_05520"/>
<keyword evidence="3" id="KW-1185">Reference proteome</keyword>
<dbReference type="InterPro" id="IPR050312">
    <property type="entry name" value="IolE/XylAMocC-like"/>
</dbReference>
<evidence type="ECO:0000313" key="3">
    <source>
        <dbReference type="Proteomes" id="UP000317093"/>
    </source>
</evidence>
<dbReference type="Pfam" id="PF01261">
    <property type="entry name" value="AP_endonuc_2"/>
    <property type="match status" value="1"/>
</dbReference>
<name>A0A518AYF4_9BACT</name>
<evidence type="ECO:0000259" key="1">
    <source>
        <dbReference type="Pfam" id="PF01261"/>
    </source>
</evidence>
<gene>
    <name evidence="2" type="primary">ulaE</name>
    <name evidence="2" type="ORF">Pan216_05520</name>
</gene>
<dbReference type="OrthoDB" id="1900402at2"/>